<dbReference type="InterPro" id="IPR011009">
    <property type="entry name" value="Kinase-like_dom_sf"/>
</dbReference>
<feature type="region of interest" description="Disordered" evidence="8">
    <location>
        <begin position="567"/>
        <end position="596"/>
    </location>
</feature>
<accession>A0A8T0UFS5</accession>
<reference evidence="10" key="1">
    <citation type="submission" date="2020-05" db="EMBL/GenBank/DDBJ databases">
        <title>WGS assembly of Panicum virgatum.</title>
        <authorList>
            <person name="Lovell J.T."/>
            <person name="Jenkins J."/>
            <person name="Shu S."/>
            <person name="Juenger T.E."/>
            <person name="Schmutz J."/>
        </authorList>
    </citation>
    <scope>NUCLEOTIDE SEQUENCE</scope>
    <source>
        <strain evidence="10">AP13</strain>
    </source>
</reference>
<evidence type="ECO:0000256" key="6">
    <source>
        <dbReference type="PROSITE-ProRule" id="PRU10141"/>
    </source>
</evidence>
<keyword evidence="7" id="KW-0175">Coiled coil</keyword>
<evidence type="ECO:0000256" key="2">
    <source>
        <dbReference type="ARBA" id="ARBA00022679"/>
    </source>
</evidence>
<comment type="caution">
    <text evidence="10">The sequence shown here is derived from an EMBL/GenBank/DDBJ whole genome shotgun (WGS) entry which is preliminary data.</text>
</comment>
<keyword evidence="11" id="KW-1185">Reference proteome</keyword>
<organism evidence="10 11">
    <name type="scientific">Panicum virgatum</name>
    <name type="common">Blackwell switchgrass</name>
    <dbReference type="NCBI Taxonomy" id="38727"/>
    <lineage>
        <taxon>Eukaryota</taxon>
        <taxon>Viridiplantae</taxon>
        <taxon>Streptophyta</taxon>
        <taxon>Embryophyta</taxon>
        <taxon>Tracheophyta</taxon>
        <taxon>Spermatophyta</taxon>
        <taxon>Magnoliopsida</taxon>
        <taxon>Liliopsida</taxon>
        <taxon>Poales</taxon>
        <taxon>Poaceae</taxon>
        <taxon>PACMAD clade</taxon>
        <taxon>Panicoideae</taxon>
        <taxon>Panicodae</taxon>
        <taxon>Paniceae</taxon>
        <taxon>Panicinae</taxon>
        <taxon>Panicum</taxon>
        <taxon>Panicum sect. Hiantes</taxon>
    </lineage>
</organism>
<dbReference type="FunFam" id="3.30.200.20:FF:000337">
    <property type="entry name" value="Wall-associated receptor kinase 3"/>
    <property type="match status" value="1"/>
</dbReference>
<evidence type="ECO:0000256" key="3">
    <source>
        <dbReference type="ARBA" id="ARBA00022741"/>
    </source>
</evidence>
<feature type="compositionally biased region" description="Basic and acidic residues" evidence="8">
    <location>
        <begin position="567"/>
        <end position="576"/>
    </location>
</feature>
<dbReference type="Pfam" id="PF07714">
    <property type="entry name" value="PK_Tyr_Ser-Thr"/>
    <property type="match status" value="2"/>
</dbReference>
<evidence type="ECO:0000256" key="5">
    <source>
        <dbReference type="ARBA" id="ARBA00022840"/>
    </source>
</evidence>
<keyword evidence="1" id="KW-0723">Serine/threonine-protein kinase</keyword>
<dbReference type="AlphaFoldDB" id="A0A8T0UFS5"/>
<dbReference type="GO" id="GO:0005886">
    <property type="term" value="C:plasma membrane"/>
    <property type="evidence" value="ECO:0007669"/>
    <property type="project" value="TreeGrafter"/>
</dbReference>
<proteinExistence type="predicted"/>
<feature type="compositionally biased region" description="Basic and acidic residues" evidence="8">
    <location>
        <begin position="210"/>
        <end position="219"/>
    </location>
</feature>
<feature type="coiled-coil region" evidence="7">
    <location>
        <begin position="26"/>
        <end position="60"/>
    </location>
</feature>
<keyword evidence="2" id="KW-0808">Transferase</keyword>
<dbReference type="InterPro" id="IPR045274">
    <property type="entry name" value="WAK-like"/>
</dbReference>
<dbReference type="SUPFAM" id="SSF56112">
    <property type="entry name" value="Protein kinase-like (PK-like)"/>
    <property type="match status" value="2"/>
</dbReference>
<dbReference type="GO" id="GO:0005524">
    <property type="term" value="F:ATP binding"/>
    <property type="evidence" value="ECO:0007669"/>
    <property type="project" value="UniProtKB-UniRule"/>
</dbReference>
<dbReference type="PROSITE" id="PS00107">
    <property type="entry name" value="PROTEIN_KINASE_ATP"/>
    <property type="match status" value="1"/>
</dbReference>
<dbReference type="InterPro" id="IPR000719">
    <property type="entry name" value="Prot_kinase_dom"/>
</dbReference>
<name>A0A8T0UFS5_PANVG</name>
<dbReference type="EMBL" id="CM029042">
    <property type="protein sequence ID" value="KAG2619634.1"/>
    <property type="molecule type" value="Genomic_DNA"/>
</dbReference>
<evidence type="ECO:0000256" key="8">
    <source>
        <dbReference type="SAM" id="MobiDB-lite"/>
    </source>
</evidence>
<keyword evidence="5 6" id="KW-0067">ATP-binding</keyword>
<evidence type="ECO:0000256" key="1">
    <source>
        <dbReference type="ARBA" id="ARBA00022527"/>
    </source>
</evidence>
<keyword evidence="4" id="KW-0418">Kinase</keyword>
<dbReference type="PANTHER" id="PTHR27005:SF363">
    <property type="entry name" value="OS07G0494300 PROTEIN"/>
    <property type="match status" value="1"/>
</dbReference>
<dbReference type="PROSITE" id="PS00108">
    <property type="entry name" value="PROTEIN_KINASE_ST"/>
    <property type="match status" value="1"/>
</dbReference>
<evidence type="ECO:0000256" key="4">
    <source>
        <dbReference type="ARBA" id="ARBA00022777"/>
    </source>
</evidence>
<dbReference type="FunFam" id="1.10.510.10:FF:000474">
    <property type="entry name" value="Wall-associated receptor kinase 3"/>
    <property type="match status" value="1"/>
</dbReference>
<dbReference type="InterPro" id="IPR001245">
    <property type="entry name" value="Ser-Thr/Tyr_kinase_cat_dom"/>
</dbReference>
<protein>
    <recommendedName>
        <fullName evidence="9">Protein kinase domain-containing protein</fullName>
    </recommendedName>
</protein>
<dbReference type="GO" id="GO:0007166">
    <property type="term" value="P:cell surface receptor signaling pathway"/>
    <property type="evidence" value="ECO:0007669"/>
    <property type="project" value="InterPro"/>
</dbReference>
<evidence type="ECO:0000256" key="7">
    <source>
        <dbReference type="SAM" id="Coils"/>
    </source>
</evidence>
<dbReference type="PANTHER" id="PTHR27005">
    <property type="entry name" value="WALL-ASSOCIATED RECEPTOR KINASE-LIKE 21"/>
    <property type="match status" value="1"/>
</dbReference>
<evidence type="ECO:0000313" key="10">
    <source>
        <dbReference type="EMBL" id="KAG2619634.1"/>
    </source>
</evidence>
<dbReference type="InterPro" id="IPR017441">
    <property type="entry name" value="Protein_kinase_ATP_BS"/>
</dbReference>
<dbReference type="Gene3D" id="1.10.510.10">
    <property type="entry name" value="Transferase(Phosphotransferase) domain 1"/>
    <property type="match status" value="2"/>
</dbReference>
<evidence type="ECO:0000259" key="9">
    <source>
        <dbReference type="PROSITE" id="PS50011"/>
    </source>
</evidence>
<dbReference type="Proteomes" id="UP000823388">
    <property type="component" value="Chromosome 3N"/>
</dbReference>
<sequence length="930" mass="103612">MQEKISLDKGVLENLRSVVEKDAAKVTHLQTEVRQLKADVERKNDKISELEKEVEEDCAMWESASQDILGKSAAIREEYRKALASFGAEPSLFTEDSEDGASGLLDWLQSEFEDLSQILASVSDNTAVVACESVMAILAHEGCPELERIGARDYVFPEPSELDEDTAKIQAVRKSFLRKFWKVSGREMVREAARQRLEAVKQAREAAKGIVEEGVHPEDVSGGSGGSPPKDSADGGSQGQTFSTINKSLLVSLMELAENKLTDFIKSSEKAKWRSINNHNINNYTEDEIKRITNSYSSLIGEGGFGQVYKGHLDDVTPVAVKKYMRQNFIEGFGKEIIVHCQINHKNVVRLLGYCAEENALMIVTEYVSGGNLRDLLHGSDDPISLDARLGIAIECADALGYMHSSMYQPIIHGDIKPDNILLNSKLGVKLSDFGLSRLLSKDKTQYTLNVAGSRGYMDPEYIETGLVDPKSDVYSFGVVLLELITRAKASEHGFSTRLKRNFTDALKKGKQEARKMFDSDISNEGNISILEEIGNLAAECFTKEIKERPEMKDVQERLQMLRRALHHEQAQEKRGQGSSQGIPDPEQKFVKQGTSSNSTVPYYRYRLNILDRIFNRNASRCFNRNGGPMLQGASINIFTKREVQKITNNYSTAIGNKYSTAIGDLYSGDAYMGWIDGNIRVLVKDSVKVDEAHTDSFIAALVCAHGFRHSNITKLVGCCLETESPIFLYEFDGIGSLYDVLHGNGRRPLSLDSRLKIAIGSAEALAYLHSQSCGNAKFLHGYVTSDNILLAQDFEPKVFNYMTGMVSNWQVVLSWTTYLDPAFGDTQKSDVYGFGALILELITRKPAKYGKNYTYLGEEYISVCKKENSGRAMFDEEIAVEGNIVILEEMGKLAIECLKQDRDERPEMTEVLERLKLLGKAAAAFLFVD</sequence>
<dbReference type="Gene3D" id="3.30.200.20">
    <property type="entry name" value="Phosphorylase Kinase, domain 1"/>
    <property type="match status" value="2"/>
</dbReference>
<dbReference type="PROSITE" id="PS50011">
    <property type="entry name" value="PROTEIN_KINASE_DOM"/>
    <property type="match status" value="2"/>
</dbReference>
<feature type="region of interest" description="Disordered" evidence="8">
    <location>
        <begin position="210"/>
        <end position="239"/>
    </location>
</feature>
<evidence type="ECO:0000313" key="11">
    <source>
        <dbReference type="Proteomes" id="UP000823388"/>
    </source>
</evidence>
<keyword evidence="3 6" id="KW-0547">Nucleotide-binding</keyword>
<dbReference type="SMART" id="SM00220">
    <property type="entry name" value="S_TKc"/>
    <property type="match status" value="1"/>
</dbReference>
<dbReference type="InterPro" id="IPR008271">
    <property type="entry name" value="Ser/Thr_kinase_AS"/>
</dbReference>
<gene>
    <name evidence="10" type="ORF">PVAP13_3NG118800</name>
</gene>
<feature type="binding site" evidence="6">
    <location>
        <position position="323"/>
    </location>
    <ligand>
        <name>ATP</name>
        <dbReference type="ChEBI" id="CHEBI:30616"/>
    </ligand>
</feature>
<dbReference type="GO" id="GO:0004674">
    <property type="term" value="F:protein serine/threonine kinase activity"/>
    <property type="evidence" value="ECO:0007669"/>
    <property type="project" value="UniProtKB-KW"/>
</dbReference>
<feature type="domain" description="Protein kinase" evidence="9">
    <location>
        <begin position="294"/>
        <end position="562"/>
    </location>
</feature>
<feature type="domain" description="Protein kinase" evidence="9">
    <location>
        <begin position="657"/>
        <end position="927"/>
    </location>
</feature>